<feature type="domain" description="RNA polymerase sigma factor 70 region 4 type 2" evidence="6">
    <location>
        <begin position="101"/>
        <end position="147"/>
    </location>
</feature>
<dbReference type="InterPro" id="IPR013324">
    <property type="entry name" value="RNA_pol_sigma_r3/r4-like"/>
</dbReference>
<dbReference type="GO" id="GO:0006352">
    <property type="term" value="P:DNA-templated transcription initiation"/>
    <property type="evidence" value="ECO:0007669"/>
    <property type="project" value="InterPro"/>
</dbReference>
<dbReference type="InterPro" id="IPR036388">
    <property type="entry name" value="WH-like_DNA-bd_sf"/>
</dbReference>
<dbReference type="SUPFAM" id="SSF88659">
    <property type="entry name" value="Sigma3 and sigma4 domains of RNA polymerase sigma factors"/>
    <property type="match status" value="1"/>
</dbReference>
<dbReference type="Gene3D" id="1.10.10.10">
    <property type="entry name" value="Winged helix-like DNA-binding domain superfamily/Winged helix DNA-binding domain"/>
    <property type="match status" value="1"/>
</dbReference>
<keyword evidence="2" id="KW-0805">Transcription regulation</keyword>
<dbReference type="RefSeq" id="WP_072943723.1">
    <property type="nucleotide sequence ID" value="NZ_CP070609.1"/>
</dbReference>
<sequence>MRSSPFGALDTLADTAATGDRDAARHLLDIVWPILVRRCRAELDSTTADSVATAVSSTALRAFPHRRPPQQPLLRVLEATTNSMIDRTGAADPTSRKPGPLAALPGTQREVLILRLVVGLSVDDTATSLGRTSAEVLLDQHRALQKLREIGIPRERLPPSRR</sequence>
<dbReference type="AlphaFoldDB" id="A0A1H4V5W9"/>
<keyword evidence="3" id="KW-0731">Sigma factor</keyword>
<proteinExistence type="inferred from homology"/>
<evidence type="ECO:0000313" key="7">
    <source>
        <dbReference type="EMBL" id="SEC76489.1"/>
    </source>
</evidence>
<keyword evidence="4" id="KW-0238">DNA-binding</keyword>
<evidence type="ECO:0000256" key="4">
    <source>
        <dbReference type="ARBA" id="ARBA00023125"/>
    </source>
</evidence>
<gene>
    <name evidence="7" type="ORF">SAMN04490239_5365</name>
</gene>
<evidence type="ECO:0000256" key="1">
    <source>
        <dbReference type="ARBA" id="ARBA00010641"/>
    </source>
</evidence>
<dbReference type="OrthoDB" id="4466914at2"/>
<dbReference type="EMBL" id="FNSV01000005">
    <property type="protein sequence ID" value="SEC76489.1"/>
    <property type="molecule type" value="Genomic_DNA"/>
</dbReference>
<reference evidence="8" key="1">
    <citation type="submission" date="2016-10" db="EMBL/GenBank/DDBJ databases">
        <authorList>
            <person name="Varghese N."/>
            <person name="Submissions S."/>
        </authorList>
    </citation>
    <scope>NUCLEOTIDE SEQUENCE [LARGE SCALE GENOMIC DNA]</scope>
    <source>
        <strain evidence="8">DSM 44498</strain>
    </source>
</reference>
<dbReference type="InterPro" id="IPR013249">
    <property type="entry name" value="RNA_pol_sigma70_r4_t2"/>
</dbReference>
<evidence type="ECO:0000256" key="3">
    <source>
        <dbReference type="ARBA" id="ARBA00023082"/>
    </source>
</evidence>
<evidence type="ECO:0000256" key="2">
    <source>
        <dbReference type="ARBA" id="ARBA00023015"/>
    </source>
</evidence>
<dbReference type="Proteomes" id="UP000183561">
    <property type="component" value="Unassembled WGS sequence"/>
</dbReference>
<organism evidence="7 8">
    <name type="scientific">Rhodococcus koreensis</name>
    <dbReference type="NCBI Taxonomy" id="99653"/>
    <lineage>
        <taxon>Bacteria</taxon>
        <taxon>Bacillati</taxon>
        <taxon>Actinomycetota</taxon>
        <taxon>Actinomycetes</taxon>
        <taxon>Mycobacteriales</taxon>
        <taxon>Nocardiaceae</taxon>
        <taxon>Rhodococcus</taxon>
    </lineage>
</organism>
<dbReference type="Pfam" id="PF08281">
    <property type="entry name" value="Sigma70_r4_2"/>
    <property type="match status" value="1"/>
</dbReference>
<dbReference type="GO" id="GO:0016987">
    <property type="term" value="F:sigma factor activity"/>
    <property type="evidence" value="ECO:0007669"/>
    <property type="project" value="UniProtKB-KW"/>
</dbReference>
<evidence type="ECO:0000259" key="6">
    <source>
        <dbReference type="Pfam" id="PF08281"/>
    </source>
</evidence>
<accession>A0A1H4V5W9</accession>
<dbReference type="GO" id="GO:0003677">
    <property type="term" value="F:DNA binding"/>
    <property type="evidence" value="ECO:0007669"/>
    <property type="project" value="UniProtKB-KW"/>
</dbReference>
<protein>
    <submittedName>
        <fullName evidence="7">RNA polymerase sigma-70 factor, ECF subfamily</fullName>
    </submittedName>
</protein>
<evidence type="ECO:0000256" key="5">
    <source>
        <dbReference type="ARBA" id="ARBA00023163"/>
    </source>
</evidence>
<keyword evidence="5" id="KW-0804">Transcription</keyword>
<comment type="similarity">
    <text evidence="1">Belongs to the sigma-70 factor family. ECF subfamily.</text>
</comment>
<keyword evidence="8" id="KW-1185">Reference proteome</keyword>
<evidence type="ECO:0000313" key="8">
    <source>
        <dbReference type="Proteomes" id="UP000183561"/>
    </source>
</evidence>
<name>A0A1H4V5W9_9NOCA</name>